<evidence type="ECO:0000256" key="6">
    <source>
        <dbReference type="ARBA" id="ARBA00023235"/>
    </source>
</evidence>
<comment type="similarity">
    <text evidence="7">Belongs to the type II topoisomerase GyrA/ParC subunit family. ParC type 1 subfamily.</text>
</comment>
<dbReference type="InterPro" id="IPR006691">
    <property type="entry name" value="GyrA/parC_rep"/>
</dbReference>
<dbReference type="SUPFAM" id="SSF56719">
    <property type="entry name" value="Type II DNA topoisomerase"/>
    <property type="match status" value="1"/>
</dbReference>
<dbReference type="AlphaFoldDB" id="A0A0C4WGP4"/>
<dbReference type="GO" id="GO:0003918">
    <property type="term" value="F:DNA topoisomerase type II (double strand cut, ATP-hydrolyzing) activity"/>
    <property type="evidence" value="ECO:0007669"/>
    <property type="project" value="UniProtKB-UniRule"/>
</dbReference>
<dbReference type="EMBL" id="CP010415">
    <property type="protein sequence ID" value="AJE20248.1"/>
    <property type="molecule type" value="Genomic_DNA"/>
</dbReference>
<gene>
    <name evidence="7 10" type="primary">parC</name>
    <name evidence="10" type="ORF">Achr_7490</name>
</gene>
<dbReference type="Pfam" id="PF03989">
    <property type="entry name" value="DNA_gyraseA_C"/>
    <property type="match status" value="2"/>
</dbReference>
<dbReference type="InterPro" id="IPR013757">
    <property type="entry name" value="Topo_IIA_A_a_sf"/>
</dbReference>
<dbReference type="NCBIfam" id="NF004044">
    <property type="entry name" value="PRK05561.1"/>
    <property type="match status" value="1"/>
</dbReference>
<sequence>MNESFDPGLDGVERRSLAEFTEQAYLNYSMYVIMDRALPHIGDGLKPVQRRIVYAMSELGLDADAKHKKSARTVGDVLGKFHPHGDSACYEAMVLMAQPFSYRYTLVDGQGNWGAPDDPKSFAAMRYTEARLSRYSEVLLAELGQGTADWVPNFDGTLDEPAVLPARLPNLLLNGTTGIAVGMATDVPPHNLHEVASACVRLLDEPQATVAQLCEHIPGPDFPTEAEIVTPRAELLKTYETGRGSVRMRALYRVEDGDVVITALPHQVSGAKVLEQIAAQMQAKKLPMVADLRDESDHENPCRIVIIPRSNRVDVEGLMQHLFATTDLESSYRVNLNIIGLDGKPQVKDLRTLLTEWLAFRVQTVRRRLQFRLDKVERRLHLLEGLLIAFLNLDEVIHIIRTEDQPRPVLMARFGLTEVQADYILDTRLRQLARLEEMKIRGEQDELARERDRLLALLGSEVRLKKLVRKELLADAETYGDARRSPIVERAEARALSETELLPTEPVTVVLSEKGWVRCAKGHDIDPAALSYKSGDNFKAAAQGRSNQYAVFIDSSGRSYSLAAHSLPSARGQGEPLTGRLAPPPGASFDCVLLPEDEALYVMASDAGYGFVVKGEDLQAKNKAGKALLSLPAGARVMAPRPLGDPQNDWLAAVTTEGRLLLFRVAELPQLAKGKGNKLIAIPGERVASREEYLGDFVVLSARATLVLQAGKRTLSLKPGDLEYYQGERGRRGNKLPRGFQRVDALLVEEPA</sequence>
<dbReference type="CDD" id="cd00187">
    <property type="entry name" value="TOP4c"/>
    <property type="match status" value="1"/>
</dbReference>
<evidence type="ECO:0000256" key="2">
    <source>
        <dbReference type="ARBA" id="ARBA00022475"/>
    </source>
</evidence>
<dbReference type="RefSeq" id="WP_039802008.1">
    <property type="nucleotide sequence ID" value="NZ_CP010415.1"/>
</dbReference>
<dbReference type="GO" id="GO:0005524">
    <property type="term" value="F:ATP binding"/>
    <property type="evidence" value="ECO:0007669"/>
    <property type="project" value="InterPro"/>
</dbReference>
<dbReference type="GO" id="GO:0019897">
    <property type="term" value="C:extrinsic component of plasma membrane"/>
    <property type="evidence" value="ECO:0007669"/>
    <property type="project" value="UniProtKB-UniRule"/>
</dbReference>
<feature type="domain" description="Topo IIA-type catalytic" evidence="9">
    <location>
        <begin position="38"/>
        <end position="501"/>
    </location>
</feature>
<organism evidence="10 11">
    <name type="scientific">Azotobacter chroococcum NCIMB 8003</name>
    <dbReference type="NCBI Taxonomy" id="1328314"/>
    <lineage>
        <taxon>Bacteria</taxon>
        <taxon>Pseudomonadati</taxon>
        <taxon>Pseudomonadota</taxon>
        <taxon>Gammaproteobacteria</taxon>
        <taxon>Pseudomonadales</taxon>
        <taxon>Pseudomonadaceae</taxon>
        <taxon>Azotobacter</taxon>
    </lineage>
</organism>
<evidence type="ECO:0000313" key="11">
    <source>
        <dbReference type="Proteomes" id="UP000068210"/>
    </source>
</evidence>
<dbReference type="PANTHER" id="PTHR43493">
    <property type="entry name" value="DNA GYRASE/TOPOISOMERASE SUBUNIT A"/>
    <property type="match status" value="1"/>
</dbReference>
<feature type="site" description="Interaction with DNA" evidence="7">
    <location>
        <position position="46"/>
    </location>
</feature>
<evidence type="ECO:0000256" key="4">
    <source>
        <dbReference type="ARBA" id="ARBA00023125"/>
    </source>
</evidence>
<dbReference type="FunFam" id="3.30.1360.40:FF:000005">
    <property type="entry name" value="DNA topoisomerase 4 subunit A"/>
    <property type="match status" value="1"/>
</dbReference>
<dbReference type="Gene3D" id="2.120.10.90">
    <property type="entry name" value="DNA gyrase/topoisomerase IV, subunit A, C-terminal"/>
    <property type="match status" value="1"/>
</dbReference>
<dbReference type="SUPFAM" id="SSF101904">
    <property type="entry name" value="GyrA/ParC C-terminal domain-like"/>
    <property type="match status" value="1"/>
</dbReference>
<dbReference type="Gene3D" id="3.30.1360.40">
    <property type="match status" value="1"/>
</dbReference>
<dbReference type="PANTHER" id="PTHR43493:SF1">
    <property type="entry name" value="DNA TOPOISOMERASE 4 SUBUNIT A"/>
    <property type="match status" value="1"/>
</dbReference>
<evidence type="ECO:0000259" key="9">
    <source>
        <dbReference type="PROSITE" id="PS52040"/>
    </source>
</evidence>
<protein>
    <recommendedName>
        <fullName evidence="7">DNA topoisomerase 4 subunit A</fullName>
        <ecNumber evidence="7">5.6.2.2</ecNumber>
    </recommendedName>
    <alternativeName>
        <fullName evidence="7">Topoisomerase IV subunit A</fullName>
    </alternativeName>
</protein>
<keyword evidence="3 7" id="KW-0799">Topoisomerase</keyword>
<feature type="active site" description="O-(5'-phospho-DNA)-tyrosine intermediate" evidence="7 8">
    <location>
        <position position="127"/>
    </location>
</feature>
<dbReference type="PROSITE" id="PS52040">
    <property type="entry name" value="TOPO_IIA"/>
    <property type="match status" value="1"/>
</dbReference>
<keyword evidence="5 7" id="KW-0472">Membrane</keyword>
<dbReference type="GO" id="GO:0005737">
    <property type="term" value="C:cytoplasm"/>
    <property type="evidence" value="ECO:0007669"/>
    <property type="project" value="TreeGrafter"/>
</dbReference>
<dbReference type="GO" id="GO:0009330">
    <property type="term" value="C:DNA topoisomerase type II (double strand cut, ATP-hydrolyzing) complex"/>
    <property type="evidence" value="ECO:0007669"/>
    <property type="project" value="TreeGrafter"/>
</dbReference>
<dbReference type="Pfam" id="PF00521">
    <property type="entry name" value="DNA_topoisoIV"/>
    <property type="match status" value="1"/>
</dbReference>
<dbReference type="Proteomes" id="UP000068210">
    <property type="component" value="Chromosome"/>
</dbReference>
<keyword evidence="6 7" id="KW-0413">Isomerase</keyword>
<dbReference type="SMART" id="SM00434">
    <property type="entry name" value="TOP4c"/>
    <property type="match status" value="1"/>
</dbReference>
<dbReference type="GO" id="GO:0006265">
    <property type="term" value="P:DNA topological change"/>
    <property type="evidence" value="ECO:0007669"/>
    <property type="project" value="UniProtKB-UniRule"/>
</dbReference>
<dbReference type="STRING" id="1328314.Achr_7490"/>
<dbReference type="NCBIfam" id="TIGR01062">
    <property type="entry name" value="parC_Gneg"/>
    <property type="match status" value="1"/>
</dbReference>
<dbReference type="InterPro" id="IPR013760">
    <property type="entry name" value="Topo_IIA-like_dom_sf"/>
</dbReference>
<dbReference type="Gene3D" id="1.10.268.10">
    <property type="entry name" value="Topoisomerase, domain 3"/>
    <property type="match status" value="1"/>
</dbReference>
<dbReference type="GO" id="GO:0007059">
    <property type="term" value="P:chromosome segregation"/>
    <property type="evidence" value="ECO:0007669"/>
    <property type="project" value="UniProtKB-UniRule"/>
</dbReference>
<dbReference type="KEGG" id="acx:Achr_7490"/>
<dbReference type="InterPro" id="IPR002205">
    <property type="entry name" value="Topo_IIA_dom_A"/>
</dbReference>
<dbReference type="EC" id="5.6.2.2" evidence="7"/>
<dbReference type="Gene3D" id="3.90.199.10">
    <property type="entry name" value="Topoisomerase II, domain 5"/>
    <property type="match status" value="1"/>
</dbReference>
<feature type="site" description="Interaction with DNA" evidence="7">
    <location>
        <position position="82"/>
    </location>
</feature>
<comment type="subunit">
    <text evidence="7">Heterotetramer composed of ParC and ParE.</text>
</comment>
<dbReference type="HOGENOM" id="CLU_002977_4_1_6"/>
<keyword evidence="2 7" id="KW-1003">Cell membrane</keyword>
<feature type="site" description="Interaction with DNA" evidence="7">
    <location>
        <position position="84"/>
    </location>
</feature>
<feature type="site" description="Transition state stabilizer" evidence="7">
    <location>
        <position position="126"/>
    </location>
</feature>
<comment type="subcellular location">
    <subcellularLocation>
        <location evidence="7">Cell membrane</location>
        <topology evidence="7">Peripheral membrane protein</topology>
    </subcellularLocation>
</comment>
<name>A0A0C4WGP4_9GAMM</name>
<dbReference type="InterPro" id="IPR013758">
    <property type="entry name" value="Topo_IIA_A/C_ab"/>
</dbReference>
<accession>A0A0C4WGP4</accession>
<comment type="function">
    <text evidence="7">Topoisomerase IV is essential for chromosome segregation. It relaxes supercoiled DNA. Performs the decatenation events required during the replication of a circular DNA molecule.</text>
</comment>
<dbReference type="HAMAP" id="MF_00936">
    <property type="entry name" value="ParC_type1"/>
    <property type="match status" value="1"/>
</dbReference>
<dbReference type="FunFam" id="1.10.268.10:FF:000001">
    <property type="entry name" value="DNA gyrase subunit A"/>
    <property type="match status" value="1"/>
</dbReference>
<evidence type="ECO:0000313" key="10">
    <source>
        <dbReference type="EMBL" id="AJE20248.1"/>
    </source>
</evidence>
<comment type="catalytic activity">
    <reaction evidence="1 7 8">
        <text>ATP-dependent breakage, passage and rejoining of double-stranded DNA.</text>
        <dbReference type="EC" id="5.6.2.2"/>
    </reaction>
</comment>
<proteinExistence type="inferred from homology"/>
<keyword evidence="11" id="KW-1185">Reference proteome</keyword>
<dbReference type="InterPro" id="IPR005742">
    <property type="entry name" value="TopoIV_A_Gneg"/>
</dbReference>
<dbReference type="GO" id="GO:0003677">
    <property type="term" value="F:DNA binding"/>
    <property type="evidence" value="ECO:0007669"/>
    <property type="project" value="UniProtKB-UniRule"/>
</dbReference>
<evidence type="ECO:0000256" key="1">
    <source>
        <dbReference type="ARBA" id="ARBA00000185"/>
    </source>
</evidence>
<dbReference type="InterPro" id="IPR050220">
    <property type="entry name" value="Type_II_DNA_Topoisomerases"/>
</dbReference>
<evidence type="ECO:0000256" key="7">
    <source>
        <dbReference type="HAMAP-Rule" id="MF_00936"/>
    </source>
</evidence>
<dbReference type="InterPro" id="IPR035516">
    <property type="entry name" value="Gyrase/topoIV_suA_C"/>
</dbReference>
<reference evidence="10 11" key="1">
    <citation type="journal article" date="2015" name="PLoS ONE">
        <title>Azotobacter Genomes: The Genome of Azotobacter chroococcum NCIMB 8003 (ATCC 4412).</title>
        <authorList>
            <person name="Robson R.L."/>
            <person name="Jones R."/>
            <person name="Robson R.M."/>
            <person name="Schwartz A."/>
            <person name="Richardson T.H."/>
        </authorList>
    </citation>
    <scope>NUCLEOTIDE SEQUENCE [LARGE SCALE GENOMIC DNA]</scope>
    <source>
        <strain evidence="10 11">NCIMB 8003</strain>
    </source>
</reference>
<evidence type="ECO:0000256" key="8">
    <source>
        <dbReference type="PROSITE-ProRule" id="PRU01384"/>
    </source>
</evidence>
<evidence type="ECO:0000256" key="5">
    <source>
        <dbReference type="ARBA" id="ARBA00023136"/>
    </source>
</evidence>
<evidence type="ECO:0000256" key="3">
    <source>
        <dbReference type="ARBA" id="ARBA00023029"/>
    </source>
</evidence>
<keyword evidence="4 7" id="KW-0238">DNA-binding</keyword>
<dbReference type="GO" id="GO:0005694">
    <property type="term" value="C:chromosome"/>
    <property type="evidence" value="ECO:0007669"/>
    <property type="project" value="InterPro"/>
</dbReference>